<organism evidence="2 3">
    <name type="scientific">Acyrthosiphon pisum</name>
    <name type="common">Pea aphid</name>
    <dbReference type="NCBI Taxonomy" id="7029"/>
    <lineage>
        <taxon>Eukaryota</taxon>
        <taxon>Metazoa</taxon>
        <taxon>Ecdysozoa</taxon>
        <taxon>Arthropoda</taxon>
        <taxon>Hexapoda</taxon>
        <taxon>Insecta</taxon>
        <taxon>Pterygota</taxon>
        <taxon>Neoptera</taxon>
        <taxon>Paraneoptera</taxon>
        <taxon>Hemiptera</taxon>
        <taxon>Sternorrhyncha</taxon>
        <taxon>Aphidomorpha</taxon>
        <taxon>Aphidoidea</taxon>
        <taxon>Aphididae</taxon>
        <taxon>Macrosiphini</taxon>
        <taxon>Acyrthosiphon</taxon>
    </lineage>
</organism>
<feature type="compositionally biased region" description="Basic and acidic residues" evidence="1">
    <location>
        <begin position="1"/>
        <end position="21"/>
    </location>
</feature>
<reference evidence="3" key="1">
    <citation type="submission" date="2010-06" db="EMBL/GenBank/DDBJ databases">
        <authorList>
            <person name="Jiang H."/>
            <person name="Abraham K."/>
            <person name="Ali S."/>
            <person name="Alsbrooks S.L."/>
            <person name="Anim B.N."/>
            <person name="Anosike U.S."/>
            <person name="Attaway T."/>
            <person name="Bandaranaike D.P."/>
            <person name="Battles P.K."/>
            <person name="Bell S.N."/>
            <person name="Bell A.V."/>
            <person name="Beltran B."/>
            <person name="Bickham C."/>
            <person name="Bustamante Y."/>
            <person name="Caleb T."/>
            <person name="Canada A."/>
            <person name="Cardenas V."/>
            <person name="Carter K."/>
            <person name="Chacko J."/>
            <person name="Chandrabose M.N."/>
            <person name="Chavez D."/>
            <person name="Chavez A."/>
            <person name="Chen L."/>
            <person name="Chu H.-S."/>
            <person name="Claassen K.J."/>
            <person name="Cockrell R."/>
            <person name="Collins M."/>
            <person name="Cooper J.A."/>
            <person name="Cree A."/>
            <person name="Curry S.M."/>
            <person name="Da Y."/>
            <person name="Dao M.D."/>
            <person name="Das B."/>
            <person name="Davila M.-L."/>
            <person name="Davy-Carroll L."/>
            <person name="Denson S."/>
            <person name="Dinh H."/>
            <person name="Ebong V.E."/>
            <person name="Edwards J.R."/>
            <person name="Egan A."/>
            <person name="El-Daye J."/>
            <person name="Escobedo L."/>
            <person name="Fernandez S."/>
            <person name="Fernando P.R."/>
            <person name="Flagg N."/>
            <person name="Forbes L.D."/>
            <person name="Fowler R.G."/>
            <person name="Fu Q."/>
            <person name="Gabisi R.A."/>
            <person name="Ganer J."/>
            <person name="Garbino Pronczuk A."/>
            <person name="Garcia R.M."/>
            <person name="Garner T."/>
            <person name="Garrett T.E."/>
            <person name="Gonzalez D.A."/>
            <person name="Hamid H."/>
            <person name="Hawkins E.S."/>
            <person name="Hirani K."/>
            <person name="Hogues M.E."/>
            <person name="Hollins B."/>
            <person name="Hsiao C.-H."/>
            <person name="Jabil R."/>
            <person name="James M.L."/>
            <person name="Jhangiani S.N."/>
            <person name="Johnson B."/>
            <person name="Johnson Q."/>
            <person name="Joshi V."/>
            <person name="Kalu J.B."/>
            <person name="Kam C."/>
            <person name="Kashfia A."/>
            <person name="Keebler J."/>
            <person name="Kisamo H."/>
            <person name="Kovar C.L."/>
            <person name="Lago L.A."/>
            <person name="Lai C.-Y."/>
            <person name="Laidlaw J."/>
            <person name="Lara F."/>
            <person name="Le T.-K."/>
            <person name="Lee S.L."/>
            <person name="Legall F.H."/>
            <person name="Lemon S.J."/>
            <person name="Lewis L.R."/>
            <person name="Li B."/>
            <person name="Liu Y."/>
            <person name="Liu Y.-S."/>
            <person name="Lopez J."/>
            <person name="Lozado R.J."/>
            <person name="Lu J."/>
            <person name="Madu R.C."/>
            <person name="Maheshwari M."/>
            <person name="Maheshwari R."/>
            <person name="Malloy K."/>
            <person name="Martinez E."/>
            <person name="Mathew T."/>
            <person name="Mercado I.C."/>
            <person name="Mercado C."/>
            <person name="Meyer B."/>
            <person name="Montgomery K."/>
            <person name="Morgan M.B."/>
            <person name="Munidasa M."/>
            <person name="Nazareth L.V."/>
            <person name="Nelson J."/>
            <person name="Ng B.M."/>
            <person name="Nguyen N.B."/>
            <person name="Nguyen P.Q."/>
            <person name="Nguyen T."/>
            <person name="Obregon M."/>
            <person name="Okwuonu G.O."/>
            <person name="Onwere C.G."/>
            <person name="Orozco G."/>
            <person name="Parra A."/>
            <person name="Patel S."/>
            <person name="Patil S."/>
            <person name="Perez A."/>
            <person name="Perez Y."/>
            <person name="Pham C."/>
            <person name="Primus E.L."/>
            <person name="Pu L.-L."/>
            <person name="Puazo M."/>
            <person name="Qin X."/>
            <person name="Quiroz J.B."/>
            <person name="Reese J."/>
            <person name="Richards S."/>
            <person name="Rives C.M."/>
            <person name="Robberts R."/>
            <person name="Ruiz S.J."/>
            <person name="Ruiz M.J."/>
            <person name="Santibanez J."/>
            <person name="Schneider B.W."/>
            <person name="Sisson I."/>
            <person name="Smith M."/>
            <person name="Sodergren E."/>
            <person name="Song X.-Z."/>
            <person name="Song B.B."/>
            <person name="Summersgill H."/>
            <person name="Thelus R."/>
            <person name="Thornton R.D."/>
            <person name="Trejos Z.Y."/>
            <person name="Usmani K."/>
            <person name="Vattathil S."/>
            <person name="Villasana D."/>
            <person name="Walker D.L."/>
            <person name="Wang S."/>
            <person name="Wang K."/>
            <person name="White C.S."/>
            <person name="Williams A.C."/>
            <person name="Williamson J."/>
            <person name="Wilson K."/>
            <person name="Woghiren I.O."/>
            <person name="Woodworth J.R."/>
            <person name="Worley K.C."/>
            <person name="Wright R.A."/>
            <person name="Wu W."/>
            <person name="Young L."/>
            <person name="Zhang L."/>
            <person name="Zhang J."/>
            <person name="Zhu Y."/>
            <person name="Muzny D.M."/>
            <person name="Weinstock G."/>
            <person name="Gibbs R.A."/>
        </authorList>
    </citation>
    <scope>NUCLEOTIDE SEQUENCE [LARGE SCALE GENOMIC DNA]</scope>
    <source>
        <strain evidence="3">LSR1</strain>
    </source>
</reference>
<protein>
    <submittedName>
        <fullName evidence="2">Uncharacterized protein</fullName>
    </submittedName>
</protein>
<accession>A0A8R2AGG3</accession>
<dbReference type="OrthoDB" id="6601919at2759"/>
<feature type="region of interest" description="Disordered" evidence="1">
    <location>
        <begin position="1"/>
        <end position="43"/>
    </location>
</feature>
<dbReference type="AlphaFoldDB" id="A0A8R2AGG3"/>
<dbReference type="KEGG" id="api:100572737"/>
<dbReference type="EnsemblMetazoa" id="XM_003244067.4">
    <property type="protein sequence ID" value="XP_003244115.1"/>
    <property type="gene ID" value="LOC100572737"/>
</dbReference>
<sequence length="193" mass="22252">MNEKNRNPWDGRRPSLDRWWETPENENDEMPEKITSPPKAIENTKQWIDRSSQQPNKNTGGKNRIVSIAKKPDCTEICKIKPCLCIKLKLVIKMNTDRLTDDVCSLYDQWLCGPLATNLEFHSELLTLIGVLKKIIKDLNSTTGNHGELESLIKRHSQCQSKYQILLTQLDQYNMPSQLRERCECTPNDGGKK</sequence>
<evidence type="ECO:0000313" key="3">
    <source>
        <dbReference type="Proteomes" id="UP000007819"/>
    </source>
</evidence>
<dbReference type="Proteomes" id="UP000007819">
    <property type="component" value="Chromosome A2"/>
</dbReference>
<reference evidence="2" key="2">
    <citation type="submission" date="2022-06" db="UniProtKB">
        <authorList>
            <consortium name="EnsemblMetazoa"/>
        </authorList>
    </citation>
    <scope>IDENTIFICATION</scope>
</reference>
<evidence type="ECO:0000313" key="2">
    <source>
        <dbReference type="EnsemblMetazoa" id="XP_003244115.1"/>
    </source>
</evidence>
<dbReference type="GeneID" id="100572737"/>
<dbReference type="RefSeq" id="XP_003244115.1">
    <property type="nucleotide sequence ID" value="XM_003244067.3"/>
</dbReference>
<evidence type="ECO:0000256" key="1">
    <source>
        <dbReference type="SAM" id="MobiDB-lite"/>
    </source>
</evidence>
<proteinExistence type="predicted"/>
<name>A0A8R2AGG3_ACYPI</name>
<keyword evidence="3" id="KW-1185">Reference proteome</keyword>